<protein>
    <submittedName>
        <fullName evidence="2">Uncharacterized protein</fullName>
    </submittedName>
</protein>
<evidence type="ECO:0000313" key="3">
    <source>
        <dbReference type="Proteomes" id="UP000812966"/>
    </source>
</evidence>
<feature type="transmembrane region" description="Helical" evidence="1">
    <location>
        <begin position="30"/>
        <end position="48"/>
    </location>
</feature>
<keyword evidence="1" id="KW-1133">Transmembrane helix</keyword>
<keyword evidence="1" id="KW-0812">Transmembrane</keyword>
<dbReference type="EMBL" id="JABELV010000065">
    <property type="protein sequence ID" value="KAG7536010.1"/>
    <property type="molecule type" value="Genomic_DNA"/>
</dbReference>
<dbReference type="AlphaFoldDB" id="A0A8K0JKZ7"/>
<feature type="transmembrane region" description="Helical" evidence="1">
    <location>
        <begin position="118"/>
        <end position="137"/>
    </location>
</feature>
<accession>A0A8K0JKZ7</accession>
<dbReference type="Proteomes" id="UP000812966">
    <property type="component" value="Unassembled WGS sequence"/>
</dbReference>
<feature type="transmembrane region" description="Helical" evidence="1">
    <location>
        <begin position="82"/>
        <end position="106"/>
    </location>
</feature>
<proteinExistence type="predicted"/>
<gene>
    <name evidence="2" type="ORF">FFLO_03530</name>
</gene>
<name>A0A8K0JKZ7_9TREE</name>
<keyword evidence="1" id="KW-0472">Membrane</keyword>
<keyword evidence="3" id="KW-1185">Reference proteome</keyword>
<evidence type="ECO:0000313" key="2">
    <source>
        <dbReference type="EMBL" id="KAG7536010.1"/>
    </source>
</evidence>
<evidence type="ECO:0000256" key="1">
    <source>
        <dbReference type="SAM" id="Phobius"/>
    </source>
</evidence>
<comment type="caution">
    <text evidence="2">The sequence shown here is derived from an EMBL/GenBank/DDBJ whole genome shotgun (WGS) entry which is preliminary data.</text>
</comment>
<reference evidence="2" key="1">
    <citation type="submission" date="2020-04" db="EMBL/GenBank/DDBJ databases">
        <title>Analysis of mating type loci in Filobasidium floriforme.</title>
        <authorList>
            <person name="Nowrousian M."/>
        </authorList>
    </citation>
    <scope>NUCLEOTIDE SEQUENCE</scope>
    <source>
        <strain evidence="2">CBS 6242</strain>
    </source>
</reference>
<sequence length="181" mass="20056">MRQPLICLTVPAVYTLIAYTIGVPLPPQPWLTFCILLALEVPLLYYNLPIVKFLMGSGTMQPEYDKDTNAAIRALEIVKNRMIYLTGVILCSGFVLVASLCCQDGTWSGTHGETQTCIAFYTGMFHMIGPLFAFIFLCDEIGSKERKVKYHLGRPQRQPEAVPLAVVKSAPDLEAGVDAKR</sequence>
<organism evidence="2 3">
    <name type="scientific">Filobasidium floriforme</name>
    <dbReference type="NCBI Taxonomy" id="5210"/>
    <lineage>
        <taxon>Eukaryota</taxon>
        <taxon>Fungi</taxon>
        <taxon>Dikarya</taxon>
        <taxon>Basidiomycota</taxon>
        <taxon>Agaricomycotina</taxon>
        <taxon>Tremellomycetes</taxon>
        <taxon>Filobasidiales</taxon>
        <taxon>Filobasidiaceae</taxon>
        <taxon>Filobasidium</taxon>
    </lineage>
</organism>